<evidence type="ECO:0000313" key="1">
    <source>
        <dbReference type="EMBL" id="GAA5043269.1"/>
    </source>
</evidence>
<comment type="caution">
    <text evidence="1">The sequence shown here is derived from an EMBL/GenBank/DDBJ whole genome shotgun (WGS) entry which is preliminary data.</text>
</comment>
<protein>
    <submittedName>
        <fullName evidence="1">DUF4393 domain-containing protein</fullName>
    </submittedName>
</protein>
<sequence>MAVVESGPGDDGETSAEAVADATVARRPDAQVVRAKRVPAPLATVRAASGVARVAWSAVSEVTSWSVGTAVEVTSTVVQRSIEGTPPREVLAEAETEVRAALRRALGMPVPRTTDTEAAPGTLRERGAALLRMSASSAHDDDQDHPAFAGMLAELTPDEARILRFLHLDGPQPSIDIRTGRPRALGSERLGAMLTMIGEHAGLRFPNRIQQYLTNLRRLGLIEHTREPVGNPNRYQVLEAQSSVREVLKRSGFGTKVIYRSVVLTGFGAEFVLRCLSVALDAEDGRAAGSS</sequence>
<evidence type="ECO:0000313" key="2">
    <source>
        <dbReference type="Proteomes" id="UP001500603"/>
    </source>
</evidence>
<dbReference type="Pfam" id="PF14337">
    <property type="entry name" value="Abi_alpha"/>
    <property type="match status" value="1"/>
</dbReference>
<dbReference type="RefSeq" id="WP_345493303.1">
    <property type="nucleotide sequence ID" value="NZ_BAABJM010000001.1"/>
</dbReference>
<dbReference type="Gene3D" id="3.30.110.190">
    <property type="match status" value="1"/>
</dbReference>
<dbReference type="InterPro" id="IPR025506">
    <property type="entry name" value="Abi_alpha"/>
</dbReference>
<accession>A0ABP9JV75</accession>
<keyword evidence="2" id="KW-1185">Reference proteome</keyword>
<reference evidence="2" key="1">
    <citation type="journal article" date="2019" name="Int. J. Syst. Evol. Microbiol.">
        <title>The Global Catalogue of Microorganisms (GCM) 10K type strain sequencing project: providing services to taxonomists for standard genome sequencing and annotation.</title>
        <authorList>
            <consortium name="The Broad Institute Genomics Platform"/>
            <consortium name="The Broad Institute Genome Sequencing Center for Infectious Disease"/>
            <person name="Wu L."/>
            <person name="Ma J."/>
        </authorList>
    </citation>
    <scope>NUCLEOTIDE SEQUENCE [LARGE SCALE GENOMIC DNA]</scope>
    <source>
        <strain evidence="2">JCM 18298</strain>
    </source>
</reference>
<proteinExistence type="predicted"/>
<organism evidence="1 2">
    <name type="scientific">Nocardia callitridis</name>
    <dbReference type="NCBI Taxonomy" id="648753"/>
    <lineage>
        <taxon>Bacteria</taxon>
        <taxon>Bacillati</taxon>
        <taxon>Actinomycetota</taxon>
        <taxon>Actinomycetes</taxon>
        <taxon>Mycobacteriales</taxon>
        <taxon>Nocardiaceae</taxon>
        <taxon>Nocardia</taxon>
    </lineage>
</organism>
<gene>
    <name evidence="1" type="ORF">GCM10023318_04590</name>
</gene>
<name>A0ABP9JV75_9NOCA</name>
<dbReference type="EMBL" id="BAABJM010000001">
    <property type="protein sequence ID" value="GAA5043269.1"/>
    <property type="molecule type" value="Genomic_DNA"/>
</dbReference>
<dbReference type="Proteomes" id="UP001500603">
    <property type="component" value="Unassembled WGS sequence"/>
</dbReference>